<dbReference type="AlphaFoldDB" id="A0AAV2VZH7"/>
<dbReference type="EMBL" id="CAOF01000194">
    <property type="protein sequence ID" value="CCO50019.1"/>
    <property type="molecule type" value="Genomic_DNA"/>
</dbReference>
<evidence type="ECO:0008006" key="4">
    <source>
        <dbReference type="Google" id="ProtNLM"/>
    </source>
</evidence>
<sequence length="180" mass="19791">MRKTLLAIGLMAVSASSFAADKDQVASMSNFNYDYAEARIGASPMTFGGGFSKSIHPNAHMVATVDSKFKGDFNLSAGFGFHAPVNNWADLTGEMLFRAVDNKDQDIDTGMQINLGVRQWLGPQLEVGGKVGYVSIKQKDEWTGSVYGRFHSTELFSIGLEGLLNDFYGDQFMMTARFKF</sequence>
<feature type="chain" id="PRO_5043550898" description="Outer membrane protein beta-barrel domain-containing protein" evidence="1">
    <location>
        <begin position="20"/>
        <end position="180"/>
    </location>
</feature>
<proteinExistence type="predicted"/>
<evidence type="ECO:0000313" key="2">
    <source>
        <dbReference type="EMBL" id="CCO50019.1"/>
    </source>
</evidence>
<evidence type="ECO:0000313" key="3">
    <source>
        <dbReference type="Proteomes" id="UP000018211"/>
    </source>
</evidence>
<dbReference type="Proteomes" id="UP000018211">
    <property type="component" value="Unassembled WGS sequence"/>
</dbReference>
<gene>
    <name evidence="2" type="ORF">VIBNISOn1_970039</name>
</gene>
<comment type="caution">
    <text evidence="2">The sequence shown here is derived from an EMBL/GenBank/DDBJ whole genome shotgun (WGS) entry which is preliminary data.</text>
</comment>
<name>A0AAV2VZH7_9VIBR</name>
<dbReference type="RefSeq" id="WP_004408212.1">
    <property type="nucleotide sequence ID" value="NZ_LK391965.1"/>
</dbReference>
<feature type="signal peptide" evidence="1">
    <location>
        <begin position="1"/>
        <end position="19"/>
    </location>
</feature>
<keyword evidence="1" id="KW-0732">Signal</keyword>
<evidence type="ECO:0000256" key="1">
    <source>
        <dbReference type="SAM" id="SignalP"/>
    </source>
</evidence>
<reference evidence="2 3" key="1">
    <citation type="journal article" date="2013" name="ISME J.">
        <title>Comparative genomics of pathogenic lineages of Vibrio nigripulchritudo identifies virulence-associated traits.</title>
        <authorList>
            <person name="Goudenege D."/>
            <person name="Labreuche Y."/>
            <person name="Krin E."/>
            <person name="Ansquer D."/>
            <person name="Mangenot S."/>
            <person name="Calteau A."/>
            <person name="Medigue C."/>
            <person name="Mazel D."/>
            <person name="Polz M.F."/>
            <person name="Le Roux F."/>
        </authorList>
    </citation>
    <scope>NUCLEOTIDE SEQUENCE [LARGE SCALE GENOMIC DNA]</scope>
    <source>
        <strain evidence="2 3">SOn1</strain>
    </source>
</reference>
<accession>A0AAV2VZH7</accession>
<organism evidence="2 3">
    <name type="scientific">Vibrio nigripulchritudo SOn1</name>
    <dbReference type="NCBI Taxonomy" id="1238450"/>
    <lineage>
        <taxon>Bacteria</taxon>
        <taxon>Pseudomonadati</taxon>
        <taxon>Pseudomonadota</taxon>
        <taxon>Gammaproteobacteria</taxon>
        <taxon>Vibrionales</taxon>
        <taxon>Vibrionaceae</taxon>
        <taxon>Vibrio</taxon>
    </lineage>
</organism>
<protein>
    <recommendedName>
        <fullName evidence="4">Outer membrane protein beta-barrel domain-containing protein</fullName>
    </recommendedName>
</protein>